<dbReference type="GO" id="GO:0070319">
    <property type="term" value="C:Golgi to plasma membrane transport vesicle"/>
    <property type="evidence" value="ECO:0007669"/>
    <property type="project" value="TreeGrafter"/>
</dbReference>
<feature type="domain" description="GDP/GTP exchange factor Sec2 N-terminal" evidence="4">
    <location>
        <begin position="193"/>
        <end position="316"/>
    </location>
</feature>
<dbReference type="EMBL" id="CH476736">
    <property type="protein sequence ID" value="EIE83070.1"/>
    <property type="molecule type" value="Genomic_DNA"/>
</dbReference>
<dbReference type="InParanoid" id="I1C3P0"/>
<feature type="compositionally biased region" description="Low complexity" evidence="3">
    <location>
        <begin position="607"/>
        <end position="619"/>
    </location>
</feature>
<dbReference type="Pfam" id="PF06428">
    <property type="entry name" value="Sec2p"/>
    <property type="match status" value="1"/>
</dbReference>
<feature type="coiled-coil region" evidence="2">
    <location>
        <begin position="34"/>
        <end position="61"/>
    </location>
</feature>
<dbReference type="SUPFAM" id="SSF144284">
    <property type="entry name" value="Sec2 N-terminal region"/>
    <property type="match status" value="1"/>
</dbReference>
<accession>I1C3P0</accession>
<organism evidence="5 6">
    <name type="scientific">Rhizopus delemar (strain RA 99-880 / ATCC MYA-4621 / FGSC 9543 / NRRL 43880)</name>
    <name type="common">Mucormycosis agent</name>
    <name type="synonym">Rhizopus arrhizus var. delemar</name>
    <dbReference type="NCBI Taxonomy" id="246409"/>
    <lineage>
        <taxon>Eukaryota</taxon>
        <taxon>Fungi</taxon>
        <taxon>Fungi incertae sedis</taxon>
        <taxon>Mucoromycota</taxon>
        <taxon>Mucoromycotina</taxon>
        <taxon>Mucoromycetes</taxon>
        <taxon>Mucorales</taxon>
        <taxon>Mucorineae</taxon>
        <taxon>Rhizopodaceae</taxon>
        <taxon>Rhizopus</taxon>
    </lineage>
</organism>
<dbReference type="Proteomes" id="UP000009138">
    <property type="component" value="Unassembled WGS sequence"/>
</dbReference>
<protein>
    <recommendedName>
        <fullName evidence="4">GDP/GTP exchange factor Sec2 N-terminal domain-containing protein</fullName>
    </recommendedName>
</protein>
<dbReference type="STRING" id="246409.I1C3P0"/>
<reference evidence="5 6" key="1">
    <citation type="journal article" date="2009" name="PLoS Genet.">
        <title>Genomic analysis of the basal lineage fungus Rhizopus oryzae reveals a whole-genome duplication.</title>
        <authorList>
            <person name="Ma L.-J."/>
            <person name="Ibrahim A.S."/>
            <person name="Skory C."/>
            <person name="Grabherr M.G."/>
            <person name="Burger G."/>
            <person name="Butler M."/>
            <person name="Elias M."/>
            <person name="Idnurm A."/>
            <person name="Lang B.F."/>
            <person name="Sone T."/>
            <person name="Abe A."/>
            <person name="Calvo S.E."/>
            <person name="Corrochano L.M."/>
            <person name="Engels R."/>
            <person name="Fu J."/>
            <person name="Hansberg W."/>
            <person name="Kim J.-M."/>
            <person name="Kodira C.D."/>
            <person name="Koehrsen M.J."/>
            <person name="Liu B."/>
            <person name="Miranda-Saavedra D."/>
            <person name="O'Leary S."/>
            <person name="Ortiz-Castellanos L."/>
            <person name="Poulter R."/>
            <person name="Rodriguez-Romero J."/>
            <person name="Ruiz-Herrera J."/>
            <person name="Shen Y.-Q."/>
            <person name="Zeng Q."/>
            <person name="Galagan J."/>
            <person name="Birren B.W."/>
            <person name="Cuomo C.A."/>
            <person name="Wickes B.L."/>
        </authorList>
    </citation>
    <scope>NUCLEOTIDE SEQUENCE [LARGE SCALE GENOMIC DNA]</scope>
    <source>
        <strain evidence="6">RA 99-880 / ATCC MYA-4621 / FGSC 9543 / NRRL 43880</strain>
    </source>
</reference>
<evidence type="ECO:0000313" key="6">
    <source>
        <dbReference type="Proteomes" id="UP000009138"/>
    </source>
</evidence>
<gene>
    <name evidence="5" type="ORF">RO3G_07775</name>
</gene>
<dbReference type="GO" id="GO:0006887">
    <property type="term" value="P:exocytosis"/>
    <property type="evidence" value="ECO:0007669"/>
    <property type="project" value="TreeGrafter"/>
</dbReference>
<feature type="coiled-coil region" evidence="2">
    <location>
        <begin position="207"/>
        <end position="262"/>
    </location>
</feature>
<dbReference type="Pfam" id="PF25555">
    <property type="entry name" value="RAB3A-like_C"/>
    <property type="match status" value="1"/>
</dbReference>
<dbReference type="VEuPathDB" id="FungiDB:RO3G_07775"/>
<feature type="region of interest" description="Disordered" evidence="3">
    <location>
        <begin position="327"/>
        <end position="352"/>
    </location>
</feature>
<dbReference type="eggNOG" id="KOG4324">
    <property type="taxonomic scope" value="Eukaryota"/>
</dbReference>
<dbReference type="PANTHER" id="PTHR14430:SF0">
    <property type="entry name" value="SEC2P DOMAIN-CONTAINING PROTEIN"/>
    <property type="match status" value="1"/>
</dbReference>
<dbReference type="Gene3D" id="6.10.140.910">
    <property type="match status" value="1"/>
</dbReference>
<dbReference type="RefSeq" id="XP_067518466.1">
    <property type="nucleotide sequence ID" value="XM_067662365.1"/>
</dbReference>
<dbReference type="PANTHER" id="PTHR14430">
    <property type="entry name" value="RABIN3-RELATED"/>
    <property type="match status" value="1"/>
</dbReference>
<name>I1C3P0_RHIO9</name>
<feature type="region of interest" description="Disordered" evidence="3">
    <location>
        <begin position="591"/>
        <end position="619"/>
    </location>
</feature>
<dbReference type="GeneID" id="93614746"/>
<keyword evidence="6" id="KW-1185">Reference proteome</keyword>
<sequence length="640" mass="72961">MSSDEEIPIPRRTEEYEASIFDREFTEEDVLPFLLQAQDIISKLESRVVELEKDLSTIHCKYEHDKNEWLIGLSQKDQYINHLSSKLSKVEFNSKESIVLLSELDINNEEQVKSVTNLCLQYLRQAQNTKEDDLEEGELERRQAAVAEWSQQHIPEHSSLQAEEPLNLMDGLSSTSSGSSSHIPYPKPSLYIQLDEQQENNQCCMNCKQLLAQLDEQIEQKAYLKRDLGSLAAALSEQEEIRSTIEQDKEALEEDVADITSTLFSSLNQILMDDVTERDGVVQLNREMNGQLAGLLDSWDIRELRLKEMKEALVQLDSAVHSSANTSSTLTRRFSQQQQQQQASPIPTSNTIPRRFISHHRSSSHQTNYNNNNGTIQIDGYILSEFQQHLKAVTESKVANNQPIPSTSFVKRVFSEDIEPCLFFQQSHGWWKSSWFKKKLLDAISKNKCEIQYWNGTYHTSYMSTTTNSSSSIISATSSHLSTNSSNNTPSPPKTKCVCCNILRVCEFRMRLPPTTNPWLPLDRFCRDRIIAVCGYYSFMNNLKMLSTSTTLLNAFKQVMFHRRRMSLSRVGSISLFEDLDELMDERRHSSYRKSQHRSSNRESLVLDHSGSNSDSGSVVSVSDLQGLDGTAASQIVIVH</sequence>
<feature type="compositionally biased region" description="Polar residues" evidence="3">
    <location>
        <begin position="343"/>
        <end position="352"/>
    </location>
</feature>
<dbReference type="OrthoDB" id="5560525at2759"/>
<dbReference type="GO" id="GO:0005085">
    <property type="term" value="F:guanyl-nucleotide exchange factor activity"/>
    <property type="evidence" value="ECO:0007669"/>
    <property type="project" value="InterPro"/>
</dbReference>
<dbReference type="InterPro" id="IPR009449">
    <property type="entry name" value="Sec2_N"/>
</dbReference>
<dbReference type="AlphaFoldDB" id="I1C3P0"/>
<dbReference type="InterPro" id="IPR040351">
    <property type="entry name" value="RAB3IL/RAB3IP/Sec2"/>
</dbReference>
<dbReference type="OMA" id="WLPIDRF"/>
<evidence type="ECO:0000256" key="3">
    <source>
        <dbReference type="SAM" id="MobiDB-lite"/>
    </source>
</evidence>
<evidence type="ECO:0000313" key="5">
    <source>
        <dbReference type="EMBL" id="EIE83070.1"/>
    </source>
</evidence>
<dbReference type="GO" id="GO:0051286">
    <property type="term" value="C:cell tip"/>
    <property type="evidence" value="ECO:0007669"/>
    <property type="project" value="TreeGrafter"/>
</dbReference>
<evidence type="ECO:0000259" key="4">
    <source>
        <dbReference type="Pfam" id="PF06428"/>
    </source>
</evidence>
<proteinExistence type="predicted"/>
<dbReference type="CDD" id="cd21044">
    <property type="entry name" value="Rab11BD_RAB3IP_like"/>
    <property type="match status" value="1"/>
</dbReference>
<evidence type="ECO:0000256" key="1">
    <source>
        <dbReference type="ARBA" id="ARBA00023054"/>
    </source>
</evidence>
<keyword evidence="1 2" id="KW-0175">Coiled coil</keyword>
<evidence type="ECO:0000256" key="2">
    <source>
        <dbReference type="SAM" id="Coils"/>
    </source>
</evidence>